<dbReference type="Proteomes" id="UP001439008">
    <property type="component" value="Unassembled WGS sequence"/>
</dbReference>
<gene>
    <name evidence="2" type="ORF">MHBO_001907</name>
</gene>
<evidence type="ECO:0000259" key="1">
    <source>
        <dbReference type="Pfam" id="PF21269"/>
    </source>
</evidence>
<sequence>MIAVNNFSRMENRKLFQQYDVIWIDDPQPLGMIPMIKVIHPEIPLLWRCHVHADPEPSIRTYLSEVLEGVFNVDTHKIIHKFMLEKFNLDMTKLVKEKLRVNGAIFHLKEFAKGLKLSNEVPVFIMGPVFYL</sequence>
<dbReference type="EMBL" id="JBDODL010000553">
    <property type="protein sequence ID" value="MES1920216.1"/>
    <property type="molecule type" value="Genomic_DNA"/>
</dbReference>
<dbReference type="InterPro" id="IPR049438">
    <property type="entry name" value="TreT_GT1"/>
</dbReference>
<keyword evidence="3" id="KW-1185">Reference proteome</keyword>
<name>A0ABV2AKJ8_9EUKA</name>
<reference evidence="2 3" key="1">
    <citation type="journal article" date="2024" name="BMC Biol.">
        <title>Comparative genomics of Ascetosporea gives new insight into the evolutionary basis for animal parasitism in Rhizaria.</title>
        <authorList>
            <person name="Hiltunen Thoren M."/>
            <person name="Onut-Brannstrom I."/>
            <person name="Alfjorden A."/>
            <person name="Peckova H."/>
            <person name="Swords F."/>
            <person name="Hooper C."/>
            <person name="Holzer A.S."/>
            <person name="Bass D."/>
            <person name="Burki F."/>
        </authorList>
    </citation>
    <scope>NUCLEOTIDE SEQUENCE [LARGE SCALE GENOMIC DNA]</scope>
    <source>
        <strain evidence="2">20-A016</strain>
    </source>
</reference>
<protein>
    <recommendedName>
        <fullName evidence="1">Trehalose synthase N-terminal domain-containing protein</fullName>
    </recommendedName>
</protein>
<dbReference type="Pfam" id="PF21269">
    <property type="entry name" value="TreT_GT1"/>
    <property type="match status" value="1"/>
</dbReference>
<feature type="domain" description="Trehalose synthase N-terminal" evidence="1">
    <location>
        <begin position="15"/>
        <end position="69"/>
    </location>
</feature>
<evidence type="ECO:0000313" key="2">
    <source>
        <dbReference type="EMBL" id="MES1920216.1"/>
    </source>
</evidence>
<evidence type="ECO:0000313" key="3">
    <source>
        <dbReference type="Proteomes" id="UP001439008"/>
    </source>
</evidence>
<accession>A0ABV2AKJ8</accession>
<comment type="caution">
    <text evidence="2">The sequence shown here is derived from an EMBL/GenBank/DDBJ whole genome shotgun (WGS) entry which is preliminary data.</text>
</comment>
<dbReference type="Gene3D" id="3.40.50.2000">
    <property type="entry name" value="Glycogen Phosphorylase B"/>
    <property type="match status" value="1"/>
</dbReference>
<proteinExistence type="predicted"/>
<organism evidence="2 3">
    <name type="scientific">Bonamia ostreae</name>
    <dbReference type="NCBI Taxonomy" id="126728"/>
    <lineage>
        <taxon>Eukaryota</taxon>
        <taxon>Sar</taxon>
        <taxon>Rhizaria</taxon>
        <taxon>Endomyxa</taxon>
        <taxon>Ascetosporea</taxon>
        <taxon>Haplosporida</taxon>
        <taxon>Bonamia</taxon>
    </lineage>
</organism>